<evidence type="ECO:0000256" key="1">
    <source>
        <dbReference type="ARBA" id="ARBA00005234"/>
    </source>
</evidence>
<accession>A0AAE0GC76</accession>
<dbReference type="Proteomes" id="UP001190700">
    <property type="component" value="Unassembled WGS sequence"/>
</dbReference>
<dbReference type="Gene3D" id="3.40.395.10">
    <property type="entry name" value="Adenoviral Proteinase, Chain A"/>
    <property type="match status" value="1"/>
</dbReference>
<dbReference type="PANTHER" id="PTHR46468">
    <property type="entry name" value="SENTRIN-SPECIFIC PROTEASE 8"/>
    <property type="match status" value="1"/>
</dbReference>
<dbReference type="GO" id="GO:0008234">
    <property type="term" value="F:cysteine-type peptidase activity"/>
    <property type="evidence" value="ECO:0007669"/>
    <property type="project" value="UniProtKB-KW"/>
</dbReference>
<protein>
    <recommendedName>
        <fullName evidence="5">Ubiquitin-like protease family profile domain-containing protein</fullName>
    </recommendedName>
</protein>
<keyword evidence="4" id="KW-0788">Thiol protease</keyword>
<evidence type="ECO:0000256" key="4">
    <source>
        <dbReference type="ARBA" id="ARBA00022807"/>
    </source>
</evidence>
<dbReference type="PANTHER" id="PTHR46468:SF1">
    <property type="entry name" value="SENTRIN-SPECIFIC PROTEASE 8"/>
    <property type="match status" value="1"/>
</dbReference>
<dbReference type="InterPro" id="IPR038765">
    <property type="entry name" value="Papain-like_cys_pep_sf"/>
</dbReference>
<keyword evidence="3" id="KW-0378">Hydrolase</keyword>
<dbReference type="GO" id="GO:0019784">
    <property type="term" value="F:deNEDDylase activity"/>
    <property type="evidence" value="ECO:0007669"/>
    <property type="project" value="InterPro"/>
</dbReference>
<reference evidence="6 7" key="1">
    <citation type="journal article" date="2015" name="Genome Biol. Evol.">
        <title>Comparative Genomics of a Bacterivorous Green Alga Reveals Evolutionary Causalities and Consequences of Phago-Mixotrophic Mode of Nutrition.</title>
        <authorList>
            <person name="Burns J.A."/>
            <person name="Paasch A."/>
            <person name="Narechania A."/>
            <person name="Kim E."/>
        </authorList>
    </citation>
    <scope>NUCLEOTIDE SEQUENCE [LARGE SCALE GENOMIC DNA]</scope>
    <source>
        <strain evidence="6 7">PLY_AMNH</strain>
    </source>
</reference>
<dbReference type="EMBL" id="LGRX02007341">
    <property type="protein sequence ID" value="KAK3275228.1"/>
    <property type="molecule type" value="Genomic_DNA"/>
</dbReference>
<name>A0AAE0GC76_9CHLO</name>
<evidence type="ECO:0000313" key="7">
    <source>
        <dbReference type="Proteomes" id="UP001190700"/>
    </source>
</evidence>
<feature type="domain" description="Ubiquitin-like protease family profile" evidence="5">
    <location>
        <begin position="10"/>
        <end position="106"/>
    </location>
</feature>
<sequence length="106" mass="12197">MDKVLDYHDVLLRAEDLRLLTGPEWLNDQIIAFYFEYLDREKCVATSDVLFLNGSVSFFASHSSPDDLKQMAGNLPRREHIFFAVNNNPFTDVAEGGSHWSLLTFR</sequence>
<organism evidence="6 7">
    <name type="scientific">Cymbomonas tetramitiformis</name>
    <dbReference type="NCBI Taxonomy" id="36881"/>
    <lineage>
        <taxon>Eukaryota</taxon>
        <taxon>Viridiplantae</taxon>
        <taxon>Chlorophyta</taxon>
        <taxon>Pyramimonadophyceae</taxon>
        <taxon>Pyramimonadales</taxon>
        <taxon>Pyramimonadaceae</taxon>
        <taxon>Cymbomonas</taxon>
    </lineage>
</organism>
<dbReference type="GO" id="GO:0006508">
    <property type="term" value="P:proteolysis"/>
    <property type="evidence" value="ECO:0007669"/>
    <property type="project" value="UniProtKB-KW"/>
</dbReference>
<gene>
    <name evidence="6" type="ORF">CYMTET_16630</name>
</gene>
<dbReference type="InterPro" id="IPR003653">
    <property type="entry name" value="Peptidase_C48_C"/>
</dbReference>
<comment type="similarity">
    <text evidence="1">Belongs to the peptidase C48 family.</text>
</comment>
<evidence type="ECO:0000313" key="6">
    <source>
        <dbReference type="EMBL" id="KAK3275228.1"/>
    </source>
</evidence>
<dbReference type="GO" id="GO:0000338">
    <property type="term" value="P:protein deneddylation"/>
    <property type="evidence" value="ECO:0007669"/>
    <property type="project" value="TreeGrafter"/>
</dbReference>
<dbReference type="InterPro" id="IPR044613">
    <property type="entry name" value="Nep1/2-like"/>
</dbReference>
<dbReference type="PROSITE" id="PS50600">
    <property type="entry name" value="ULP_PROTEASE"/>
    <property type="match status" value="1"/>
</dbReference>
<evidence type="ECO:0000256" key="2">
    <source>
        <dbReference type="ARBA" id="ARBA00022670"/>
    </source>
</evidence>
<dbReference type="SUPFAM" id="SSF54001">
    <property type="entry name" value="Cysteine proteinases"/>
    <property type="match status" value="1"/>
</dbReference>
<keyword evidence="7" id="KW-1185">Reference proteome</keyword>
<evidence type="ECO:0000259" key="5">
    <source>
        <dbReference type="PROSITE" id="PS50600"/>
    </source>
</evidence>
<evidence type="ECO:0000256" key="3">
    <source>
        <dbReference type="ARBA" id="ARBA00022801"/>
    </source>
</evidence>
<keyword evidence="2" id="KW-0645">Protease</keyword>
<proteinExistence type="inferred from homology"/>
<dbReference type="AlphaFoldDB" id="A0AAE0GC76"/>
<comment type="caution">
    <text evidence="6">The sequence shown here is derived from an EMBL/GenBank/DDBJ whole genome shotgun (WGS) entry which is preliminary data.</text>
</comment>